<reference evidence="2 3" key="1">
    <citation type="submission" date="2022-10" db="EMBL/GenBank/DDBJ databases">
        <title>Comparative genomic analysis of Cohnella hashimotonis sp. nov., isolated from the International Space Station.</title>
        <authorList>
            <person name="Simpson A."/>
            <person name="Venkateswaran K."/>
        </authorList>
    </citation>
    <scope>NUCLEOTIDE SEQUENCE [LARGE SCALE GENOMIC DNA]</scope>
    <source>
        <strain evidence="2 3">DSM 18997</strain>
    </source>
</reference>
<organism evidence="2 3">
    <name type="scientific">Cohnella ginsengisoli</name>
    <dbReference type="NCBI Taxonomy" id="425004"/>
    <lineage>
        <taxon>Bacteria</taxon>
        <taxon>Bacillati</taxon>
        <taxon>Bacillota</taxon>
        <taxon>Bacilli</taxon>
        <taxon>Bacillales</taxon>
        <taxon>Paenibacillaceae</taxon>
        <taxon>Cohnella</taxon>
    </lineage>
</organism>
<proteinExistence type="predicted"/>
<dbReference type="Gene3D" id="2.60.40.420">
    <property type="entry name" value="Cupredoxins - blue copper proteins"/>
    <property type="match status" value="1"/>
</dbReference>
<dbReference type="Pfam" id="PF13473">
    <property type="entry name" value="Cupredoxin_1"/>
    <property type="match status" value="1"/>
</dbReference>
<gene>
    <name evidence="2" type="ORF">OMP38_14750</name>
</gene>
<feature type="domain" description="EfeO-type cupredoxin-like" evidence="1">
    <location>
        <begin position="69"/>
        <end position="139"/>
    </location>
</feature>
<evidence type="ECO:0000313" key="2">
    <source>
        <dbReference type="EMBL" id="MDG0791976.1"/>
    </source>
</evidence>
<dbReference type="InterPro" id="IPR028096">
    <property type="entry name" value="EfeO_Cupredoxin"/>
</dbReference>
<comment type="caution">
    <text evidence="2">The sequence shown here is derived from an EMBL/GenBank/DDBJ whole genome shotgun (WGS) entry which is preliminary data.</text>
</comment>
<dbReference type="Proteomes" id="UP001153387">
    <property type="component" value="Unassembled WGS sequence"/>
</dbReference>
<dbReference type="EMBL" id="JAPDHZ010000003">
    <property type="protein sequence ID" value="MDG0791976.1"/>
    <property type="molecule type" value="Genomic_DNA"/>
</dbReference>
<dbReference type="AlphaFoldDB" id="A0A9X4QN11"/>
<keyword evidence="3" id="KW-1185">Reference proteome</keyword>
<accession>A0A9X4QN11</accession>
<evidence type="ECO:0000259" key="1">
    <source>
        <dbReference type="Pfam" id="PF13473"/>
    </source>
</evidence>
<dbReference type="RefSeq" id="WP_277565813.1">
    <property type="nucleotide sequence ID" value="NZ_JAPDHZ010000003.1"/>
</dbReference>
<sequence>MSRVMFISKRRIQWYIAALAIVVLGAAYAGWHRSQAASAPPPSDVQVRYIVTTEFTSKTDSGQELEAYRWDPGTIPVKKGQPVELRITGVNGESHPFTIEGLGVKATVNKGKTTIVRFTPQEAGTYAIVCETHSDPKDGVPMVGYLVVQ</sequence>
<evidence type="ECO:0000313" key="3">
    <source>
        <dbReference type="Proteomes" id="UP001153387"/>
    </source>
</evidence>
<dbReference type="InterPro" id="IPR008972">
    <property type="entry name" value="Cupredoxin"/>
</dbReference>
<dbReference type="SUPFAM" id="SSF49503">
    <property type="entry name" value="Cupredoxins"/>
    <property type="match status" value="1"/>
</dbReference>
<name>A0A9X4QN11_9BACL</name>
<protein>
    <submittedName>
        <fullName evidence="2">Cupredoxin domain-containing protein</fullName>
    </submittedName>
</protein>